<feature type="domain" description="HAT C-terminal dimerisation" evidence="1">
    <location>
        <begin position="69"/>
        <end position="143"/>
    </location>
</feature>
<evidence type="ECO:0000313" key="2">
    <source>
        <dbReference type="EMBL" id="KAG5260585.1"/>
    </source>
</evidence>
<organism evidence="2 3">
    <name type="scientific">Alosa alosa</name>
    <name type="common">allis shad</name>
    <dbReference type="NCBI Taxonomy" id="278164"/>
    <lineage>
        <taxon>Eukaryota</taxon>
        <taxon>Metazoa</taxon>
        <taxon>Chordata</taxon>
        <taxon>Craniata</taxon>
        <taxon>Vertebrata</taxon>
        <taxon>Euteleostomi</taxon>
        <taxon>Actinopterygii</taxon>
        <taxon>Neopterygii</taxon>
        <taxon>Teleostei</taxon>
        <taxon>Clupei</taxon>
        <taxon>Clupeiformes</taxon>
        <taxon>Clupeoidei</taxon>
        <taxon>Clupeidae</taxon>
        <taxon>Alosa</taxon>
    </lineage>
</organism>
<dbReference type="GO" id="GO:0046983">
    <property type="term" value="F:protein dimerization activity"/>
    <property type="evidence" value="ECO:0007669"/>
    <property type="project" value="InterPro"/>
</dbReference>
<dbReference type="EMBL" id="JADWDJ010000032">
    <property type="protein sequence ID" value="KAG5260585.1"/>
    <property type="molecule type" value="Genomic_DNA"/>
</dbReference>
<dbReference type="InterPro" id="IPR008906">
    <property type="entry name" value="HATC_C_dom"/>
</dbReference>
<gene>
    <name evidence="2" type="ORF">AALO_G00305170</name>
</gene>
<accession>A0AAV6FHP0</accession>
<dbReference type="AlphaFoldDB" id="A0AAV6FHP0"/>
<dbReference type="PANTHER" id="PTHR45749">
    <property type="match status" value="1"/>
</dbReference>
<sequence>MSLQERFETMNQVKEKYGVLLDFSKVNGMSKEDLKKHCNEVHKTLTDKGLADIDGPEMMQEIINLPQLSPQTSALEMLTFLHNNRLQEVYPNLWIALRIARTLPVTVASAERSFSKLKLIKTYLRSSMGQEHLSGLAVISINGDVAQKLSYDDLIADFAARKCRRMPL</sequence>
<dbReference type="PANTHER" id="PTHR45749:SF35">
    <property type="entry name" value="AC-LIKE TRANSPOSASE-RELATED"/>
    <property type="match status" value="1"/>
</dbReference>
<evidence type="ECO:0000259" key="1">
    <source>
        <dbReference type="Pfam" id="PF05699"/>
    </source>
</evidence>
<dbReference type="Pfam" id="PF05699">
    <property type="entry name" value="Dimer_Tnp_hAT"/>
    <property type="match status" value="1"/>
</dbReference>
<evidence type="ECO:0000313" key="3">
    <source>
        <dbReference type="Proteomes" id="UP000823561"/>
    </source>
</evidence>
<proteinExistence type="predicted"/>
<dbReference type="SUPFAM" id="SSF53098">
    <property type="entry name" value="Ribonuclease H-like"/>
    <property type="match status" value="1"/>
</dbReference>
<protein>
    <recommendedName>
        <fullName evidence="1">HAT C-terminal dimerisation domain-containing protein</fullName>
    </recommendedName>
</protein>
<reference evidence="2" key="1">
    <citation type="submission" date="2020-10" db="EMBL/GenBank/DDBJ databases">
        <title>Chromosome-scale genome assembly of the Allis shad, Alosa alosa.</title>
        <authorList>
            <person name="Margot Z."/>
            <person name="Christophe K."/>
            <person name="Cabau C."/>
            <person name="Louis A."/>
            <person name="Berthelot C."/>
            <person name="Parey E."/>
            <person name="Roest Crollius H."/>
            <person name="Montfort J."/>
            <person name="Robinson-Rechavi M."/>
            <person name="Bucao C."/>
            <person name="Bouchez O."/>
            <person name="Gislard M."/>
            <person name="Lluch J."/>
            <person name="Milhes M."/>
            <person name="Lampietro C."/>
            <person name="Lopez Roques C."/>
            <person name="Donnadieu C."/>
            <person name="Braasch I."/>
            <person name="Desvignes T."/>
            <person name="Postlethwait J."/>
            <person name="Bobe J."/>
            <person name="Guiguen Y."/>
        </authorList>
    </citation>
    <scope>NUCLEOTIDE SEQUENCE</scope>
    <source>
        <strain evidence="2">M-15738</strain>
        <tissue evidence="2">Blood</tissue>
    </source>
</reference>
<dbReference type="Proteomes" id="UP000823561">
    <property type="component" value="Unassembled WGS sequence"/>
</dbReference>
<dbReference type="InterPro" id="IPR012337">
    <property type="entry name" value="RNaseH-like_sf"/>
</dbReference>
<keyword evidence="3" id="KW-1185">Reference proteome</keyword>
<comment type="caution">
    <text evidence="2">The sequence shown here is derived from an EMBL/GenBank/DDBJ whole genome shotgun (WGS) entry which is preliminary data.</text>
</comment>
<name>A0AAV6FHP0_9TELE</name>